<dbReference type="Gene3D" id="1.20.120.910">
    <property type="entry name" value="DksA, coiled-coil domain"/>
    <property type="match status" value="1"/>
</dbReference>
<dbReference type="InterPro" id="IPR000962">
    <property type="entry name" value="Znf_DskA_TraR"/>
</dbReference>
<feature type="domain" description="Zinc finger DksA/TraR C4-type" evidence="7">
    <location>
        <begin position="88"/>
        <end position="121"/>
    </location>
</feature>
<keyword evidence="3" id="KW-0862">Zinc</keyword>
<dbReference type="EMBL" id="PCXQ01000004">
    <property type="protein sequence ID" value="PJE51177.1"/>
    <property type="molecule type" value="Genomic_DNA"/>
</dbReference>
<dbReference type="GO" id="GO:0008270">
    <property type="term" value="F:zinc ion binding"/>
    <property type="evidence" value="ECO:0007669"/>
    <property type="project" value="UniProtKB-KW"/>
</dbReference>
<comment type="caution">
    <text evidence="8">The sequence shown here is derived from an EMBL/GenBank/DDBJ whole genome shotgun (WGS) entry which is preliminary data.</text>
</comment>
<protein>
    <recommendedName>
        <fullName evidence="7">Zinc finger DksA/TraR C4-type domain-containing protein</fullName>
    </recommendedName>
</protein>
<evidence type="ECO:0000256" key="3">
    <source>
        <dbReference type="ARBA" id="ARBA00022833"/>
    </source>
</evidence>
<gene>
    <name evidence="8" type="ORF">COV29_02795</name>
</gene>
<evidence type="ECO:0000256" key="4">
    <source>
        <dbReference type="PROSITE-ProRule" id="PRU00510"/>
    </source>
</evidence>
<dbReference type="PANTHER" id="PTHR33823:SF4">
    <property type="entry name" value="GENERAL STRESS PROTEIN 16O"/>
    <property type="match status" value="1"/>
</dbReference>
<evidence type="ECO:0000259" key="7">
    <source>
        <dbReference type="Pfam" id="PF01258"/>
    </source>
</evidence>
<dbReference type="Pfam" id="PF01258">
    <property type="entry name" value="zf-dskA_traR"/>
    <property type="match status" value="1"/>
</dbReference>
<feature type="zinc finger region" description="dksA C4-type" evidence="4">
    <location>
        <begin position="93"/>
        <end position="117"/>
    </location>
</feature>
<evidence type="ECO:0000313" key="9">
    <source>
        <dbReference type="Proteomes" id="UP000228496"/>
    </source>
</evidence>
<dbReference type="PROSITE" id="PS51128">
    <property type="entry name" value="ZF_DKSA_2"/>
    <property type="match status" value="1"/>
</dbReference>
<keyword evidence="1" id="KW-0479">Metal-binding</keyword>
<proteinExistence type="predicted"/>
<keyword evidence="2" id="KW-0863">Zinc-finger</keyword>
<dbReference type="AlphaFoldDB" id="A0A2J0Q7W9"/>
<dbReference type="SUPFAM" id="SSF57716">
    <property type="entry name" value="Glucocorticoid receptor-like (DNA-binding domain)"/>
    <property type="match status" value="1"/>
</dbReference>
<feature type="region of interest" description="Disordered" evidence="6">
    <location>
        <begin position="33"/>
        <end position="55"/>
    </location>
</feature>
<organism evidence="8 9">
    <name type="scientific">Candidatus Yanofskybacteria bacterium CG10_big_fil_rev_8_21_14_0_10_36_16</name>
    <dbReference type="NCBI Taxonomy" id="1975096"/>
    <lineage>
        <taxon>Bacteria</taxon>
        <taxon>Candidatus Yanofskyibacteriota</taxon>
    </lineage>
</organism>
<evidence type="ECO:0000256" key="1">
    <source>
        <dbReference type="ARBA" id="ARBA00022723"/>
    </source>
</evidence>
<dbReference type="PANTHER" id="PTHR33823">
    <property type="entry name" value="RNA POLYMERASE-BINDING TRANSCRIPTION FACTOR DKSA-RELATED"/>
    <property type="match status" value="1"/>
</dbReference>
<evidence type="ECO:0000313" key="8">
    <source>
        <dbReference type="EMBL" id="PJE51177.1"/>
    </source>
</evidence>
<evidence type="ECO:0000256" key="2">
    <source>
        <dbReference type="ARBA" id="ARBA00022771"/>
    </source>
</evidence>
<feature type="coiled-coil region" evidence="5">
    <location>
        <begin position="3"/>
        <end position="30"/>
    </location>
</feature>
<evidence type="ECO:0000256" key="6">
    <source>
        <dbReference type="SAM" id="MobiDB-lite"/>
    </source>
</evidence>
<keyword evidence="5" id="KW-0175">Coiled coil</keyword>
<name>A0A2J0Q7W9_9BACT</name>
<reference evidence="8 9" key="1">
    <citation type="submission" date="2017-09" db="EMBL/GenBank/DDBJ databases">
        <title>Depth-based differentiation of microbial function through sediment-hosted aquifers and enrichment of novel symbionts in the deep terrestrial subsurface.</title>
        <authorList>
            <person name="Probst A.J."/>
            <person name="Ladd B."/>
            <person name="Jarett J.K."/>
            <person name="Geller-Mcgrath D.E."/>
            <person name="Sieber C.M."/>
            <person name="Emerson J.B."/>
            <person name="Anantharaman K."/>
            <person name="Thomas B.C."/>
            <person name="Malmstrom R."/>
            <person name="Stieglmeier M."/>
            <person name="Klingl A."/>
            <person name="Woyke T."/>
            <person name="Ryan C.M."/>
            <person name="Banfield J.F."/>
        </authorList>
    </citation>
    <scope>NUCLEOTIDE SEQUENCE [LARGE SCALE GENOMIC DNA]</scope>
    <source>
        <strain evidence="8">CG10_big_fil_rev_8_21_14_0_10_36_16</strain>
    </source>
</reference>
<evidence type="ECO:0000256" key="5">
    <source>
        <dbReference type="SAM" id="Coils"/>
    </source>
</evidence>
<accession>A0A2J0Q7W9</accession>
<dbReference type="Proteomes" id="UP000228496">
    <property type="component" value="Unassembled WGS sequence"/>
</dbReference>
<sequence>MDKESQKKLLKDLEEEKVRLEEELSTIANKNPSIEGDWKAKHNSSDSSDTFDEKAHSVADYEKNRALEHDLETRLAEINDAIEKINSGKYGDCVNCSSQIPKKRLMAIPTAKFCVDCAEKATLA</sequence>